<evidence type="ECO:0000256" key="1">
    <source>
        <dbReference type="SAM" id="MobiDB-lite"/>
    </source>
</evidence>
<dbReference type="AlphaFoldDB" id="A0A9E7K3V8"/>
<dbReference type="Proteomes" id="UP001055439">
    <property type="component" value="Chromosome 5"/>
</dbReference>
<keyword evidence="2" id="KW-0812">Transmembrane</keyword>
<proteinExistence type="predicted"/>
<reference evidence="3" key="1">
    <citation type="submission" date="2022-05" db="EMBL/GenBank/DDBJ databases">
        <title>The Musa troglodytarum L. genome provides insights into the mechanism of non-climacteric behaviour and enrichment of carotenoids.</title>
        <authorList>
            <person name="Wang J."/>
        </authorList>
    </citation>
    <scope>NUCLEOTIDE SEQUENCE</scope>
    <source>
        <tissue evidence="3">Leaf</tissue>
    </source>
</reference>
<name>A0A9E7K3V8_9LILI</name>
<organism evidence="3 4">
    <name type="scientific">Musa troglodytarum</name>
    <name type="common">fe'i banana</name>
    <dbReference type="NCBI Taxonomy" id="320322"/>
    <lineage>
        <taxon>Eukaryota</taxon>
        <taxon>Viridiplantae</taxon>
        <taxon>Streptophyta</taxon>
        <taxon>Embryophyta</taxon>
        <taxon>Tracheophyta</taxon>
        <taxon>Spermatophyta</taxon>
        <taxon>Magnoliopsida</taxon>
        <taxon>Liliopsida</taxon>
        <taxon>Zingiberales</taxon>
        <taxon>Musaceae</taxon>
        <taxon>Musa</taxon>
    </lineage>
</organism>
<dbReference type="EMBL" id="CP097507">
    <property type="protein sequence ID" value="URE03589.1"/>
    <property type="molecule type" value="Genomic_DNA"/>
</dbReference>
<keyword evidence="2" id="KW-1133">Transmembrane helix</keyword>
<feature type="transmembrane region" description="Helical" evidence="2">
    <location>
        <begin position="157"/>
        <end position="175"/>
    </location>
</feature>
<evidence type="ECO:0000256" key="2">
    <source>
        <dbReference type="SAM" id="Phobius"/>
    </source>
</evidence>
<keyword evidence="2" id="KW-0472">Membrane</keyword>
<sequence length="199" mass="21977">MRVNWNLKSVVEEDIGEPNVGRHDHHHRHLRFACTCDADTDTGGASIVTPSLRRRPSIEKSNAERSPAVPSLPPKSQRLLSGSPAVIEEVCSRAVAGIPAELPPTSCRHLSPADLNPVTPPTMSGPSSPWRRMVTVEHLGISKLLLPRRRCALERPAAARFAFIISFRLILILPSSFAAKLLLLMISNQFEVVMLHLFF</sequence>
<evidence type="ECO:0000313" key="3">
    <source>
        <dbReference type="EMBL" id="URE03589.1"/>
    </source>
</evidence>
<gene>
    <name evidence="3" type="ORF">MUK42_20260</name>
</gene>
<evidence type="ECO:0000313" key="4">
    <source>
        <dbReference type="Proteomes" id="UP001055439"/>
    </source>
</evidence>
<keyword evidence="4" id="KW-1185">Reference proteome</keyword>
<feature type="region of interest" description="Disordered" evidence="1">
    <location>
        <begin position="43"/>
        <end position="77"/>
    </location>
</feature>
<protein>
    <submittedName>
        <fullName evidence="3">Uncharacterized protein</fullName>
    </submittedName>
</protein>
<accession>A0A9E7K3V8</accession>